<keyword evidence="3" id="KW-1185">Reference proteome</keyword>
<sequence length="609" mass="67370">MSHQILSPLPYKSPYVQFETVQGETKRRGLGLFLRRNLTVALALVLGLVSTALVIQFTRWFSIQLPVCQTWSLDCEISDRVQLLYRNFGTVQGIVTAIYSIGLAALAFSAHSFSEAALWPLLHQQRFSIGEMDTFLEASRGSIPSTPRALLKARTLDSALVLLLTAVITLTPLAAAPMVGQVYNRGNMTVKYQGELQTGGGIGVYYVQSNPPGPVRERSSTLYTSWQGNFATEPLPEYRNWFIDRRLMAKRGNFTVETVRIQQDIECRGWAATPNDDWITLGRDYFMTFNTSMPTREGASGGRVDALWQHDKIVEVRDVRKLAVWVHNYTFDHANKTTATLIFAALEGGIEGGITTKNMPNDARMANVTSIACDVAVEMMEDTLTVGDAPGPAVSINPMTNIFVIGQGRPPNKKYVGKMNEVALWFAVAPVANGAYVYGTQPMYSYTKNWIPERYTSTDEGVNSAWTIDYIKNFIRVSTGASMLGEVDKWSYTNDPEHPSTVQFPSYFAVVKMNPSKPILLTILPLVILLCGSVLLVWNVKMHSNMAIPIMRKATLDEIIKSSQTADIMGPAILDQQNATKPSGLAKLDVRFQAGGTGIWGLYSAMKQG</sequence>
<keyword evidence="1" id="KW-1133">Transmembrane helix</keyword>
<dbReference type="Proteomes" id="UP000800082">
    <property type="component" value="Unassembled WGS sequence"/>
</dbReference>
<organism evidence="2 3">
    <name type="scientific">Didymella exigua CBS 183.55</name>
    <dbReference type="NCBI Taxonomy" id="1150837"/>
    <lineage>
        <taxon>Eukaryota</taxon>
        <taxon>Fungi</taxon>
        <taxon>Dikarya</taxon>
        <taxon>Ascomycota</taxon>
        <taxon>Pezizomycotina</taxon>
        <taxon>Dothideomycetes</taxon>
        <taxon>Pleosporomycetidae</taxon>
        <taxon>Pleosporales</taxon>
        <taxon>Pleosporineae</taxon>
        <taxon>Didymellaceae</taxon>
        <taxon>Didymella</taxon>
    </lineage>
</organism>
<evidence type="ECO:0000256" key="1">
    <source>
        <dbReference type="SAM" id="Phobius"/>
    </source>
</evidence>
<dbReference type="EMBL" id="ML978960">
    <property type="protein sequence ID" value="KAF1931790.1"/>
    <property type="molecule type" value="Genomic_DNA"/>
</dbReference>
<reference evidence="2" key="1">
    <citation type="journal article" date="2020" name="Stud. Mycol.">
        <title>101 Dothideomycetes genomes: a test case for predicting lifestyles and emergence of pathogens.</title>
        <authorList>
            <person name="Haridas S."/>
            <person name="Albert R."/>
            <person name="Binder M."/>
            <person name="Bloem J."/>
            <person name="Labutti K."/>
            <person name="Salamov A."/>
            <person name="Andreopoulos B."/>
            <person name="Baker S."/>
            <person name="Barry K."/>
            <person name="Bills G."/>
            <person name="Bluhm B."/>
            <person name="Cannon C."/>
            <person name="Castanera R."/>
            <person name="Culley D."/>
            <person name="Daum C."/>
            <person name="Ezra D."/>
            <person name="Gonzalez J."/>
            <person name="Henrissat B."/>
            <person name="Kuo A."/>
            <person name="Liang C."/>
            <person name="Lipzen A."/>
            <person name="Lutzoni F."/>
            <person name="Magnuson J."/>
            <person name="Mondo S."/>
            <person name="Nolan M."/>
            <person name="Ohm R."/>
            <person name="Pangilinan J."/>
            <person name="Park H.-J."/>
            <person name="Ramirez L."/>
            <person name="Alfaro M."/>
            <person name="Sun H."/>
            <person name="Tritt A."/>
            <person name="Yoshinaga Y."/>
            <person name="Zwiers L.-H."/>
            <person name="Turgeon B."/>
            <person name="Goodwin S."/>
            <person name="Spatafora J."/>
            <person name="Crous P."/>
            <person name="Grigoriev I."/>
        </authorList>
    </citation>
    <scope>NUCLEOTIDE SEQUENCE</scope>
    <source>
        <strain evidence="2">CBS 183.55</strain>
    </source>
</reference>
<gene>
    <name evidence="2" type="ORF">M421DRAFT_55996</name>
</gene>
<proteinExistence type="predicted"/>
<feature type="transmembrane region" description="Helical" evidence="1">
    <location>
        <begin position="88"/>
        <end position="110"/>
    </location>
</feature>
<name>A0A6A5RWT3_9PLEO</name>
<keyword evidence="1" id="KW-0812">Transmembrane</keyword>
<dbReference type="GeneID" id="54353017"/>
<feature type="transmembrane region" description="Helical" evidence="1">
    <location>
        <begin position="519"/>
        <end position="538"/>
    </location>
</feature>
<protein>
    <recommendedName>
        <fullName evidence="4">DUF3176 domain-containing protein</fullName>
    </recommendedName>
</protein>
<accession>A0A6A5RWT3</accession>
<dbReference type="OrthoDB" id="4734538at2759"/>
<keyword evidence="1" id="KW-0472">Membrane</keyword>
<feature type="transmembrane region" description="Helical" evidence="1">
    <location>
        <begin position="38"/>
        <end position="55"/>
    </location>
</feature>
<dbReference type="RefSeq" id="XP_033452038.1">
    <property type="nucleotide sequence ID" value="XM_033595350.1"/>
</dbReference>
<evidence type="ECO:0000313" key="3">
    <source>
        <dbReference type="Proteomes" id="UP000800082"/>
    </source>
</evidence>
<evidence type="ECO:0000313" key="2">
    <source>
        <dbReference type="EMBL" id="KAF1931790.1"/>
    </source>
</evidence>
<dbReference type="AlphaFoldDB" id="A0A6A5RWT3"/>
<evidence type="ECO:0008006" key="4">
    <source>
        <dbReference type="Google" id="ProtNLM"/>
    </source>
</evidence>
<feature type="transmembrane region" description="Helical" evidence="1">
    <location>
        <begin position="159"/>
        <end position="179"/>
    </location>
</feature>
<feature type="transmembrane region" description="Helical" evidence="1">
    <location>
        <begin position="422"/>
        <end position="439"/>
    </location>
</feature>